<dbReference type="PANTHER" id="PTHR21047:SF2">
    <property type="entry name" value="THYMIDINE DIPHOSPHO-4-KETO-RHAMNOSE 3,5-EPIMERASE"/>
    <property type="match status" value="1"/>
</dbReference>
<dbReference type="SUPFAM" id="SSF51182">
    <property type="entry name" value="RmlC-like cupins"/>
    <property type="match status" value="1"/>
</dbReference>
<evidence type="ECO:0000313" key="5">
    <source>
        <dbReference type="EMBL" id="AAX98197.1"/>
    </source>
</evidence>
<comment type="similarity">
    <text evidence="1">Belongs to the dTDP-4-dehydrorhamnose 3,5-epimerase family.</text>
</comment>
<name>Q52V56_9ACTN</name>
<keyword evidence="2" id="KW-0413">Isomerase</keyword>
<dbReference type="PANTHER" id="PTHR21047">
    <property type="entry name" value="DTDP-6-DEOXY-D-GLUCOSE-3,5 EPIMERASE"/>
    <property type="match status" value="1"/>
</dbReference>
<dbReference type="Gene3D" id="2.60.120.10">
    <property type="entry name" value="Jelly Rolls"/>
    <property type="match status" value="1"/>
</dbReference>
<feature type="active site" description="Proton acceptor" evidence="3">
    <location>
        <position position="60"/>
    </location>
</feature>
<dbReference type="Pfam" id="PF00908">
    <property type="entry name" value="dTDP_sugar_isom"/>
    <property type="match status" value="1"/>
</dbReference>
<dbReference type="GO" id="GO:0005829">
    <property type="term" value="C:cytosol"/>
    <property type="evidence" value="ECO:0007669"/>
    <property type="project" value="TreeGrafter"/>
</dbReference>
<accession>Q52V56</accession>
<evidence type="ECO:0000256" key="4">
    <source>
        <dbReference type="PIRSR" id="PIRSR600888-3"/>
    </source>
</evidence>
<dbReference type="CDD" id="cd00438">
    <property type="entry name" value="cupin_RmlC"/>
    <property type="match status" value="1"/>
</dbReference>
<dbReference type="EMBL" id="AY899214">
    <property type="protein sequence ID" value="AAX98197.1"/>
    <property type="molecule type" value="Genomic_DNA"/>
</dbReference>
<reference evidence="5" key="1">
    <citation type="journal article" date="2005" name="J. Nat. Prod.">
        <title>Microbial genomics as a guide to drug discovery and structural elucidation: ECO-02301, a novel antifungal agent, as an example.</title>
        <authorList>
            <person name="McAlpine J.B."/>
            <person name="Bachmann B.O."/>
            <person name="Piraee M."/>
            <person name="Tremblay S."/>
            <person name="Alarco A.M."/>
            <person name="Zazopoulos E."/>
            <person name="Farnet C.M."/>
        </authorList>
    </citation>
    <scope>NUCLEOTIDE SEQUENCE</scope>
    <source>
        <strain evidence="5">NRRL B-11277</strain>
    </source>
</reference>
<dbReference type="InterPro" id="IPR011051">
    <property type="entry name" value="RmlC_Cupin_sf"/>
</dbReference>
<sequence>MKSLSIEGAWLYEPLLHDDERGTFLEVFQSQAFELATGRRLELAQVNCSVSRRGVVRGVHFADLPPGQAKYVTCVRGAVRDVIVDLRTGSPTYRAWEAVELDDRDRRAVFLSEGLGHAFQAITDDATVVYLTTSGYAPGREHGVHPLDPELGITWLPGMEPLLSPKDAVAPTLAVAEAQGLLPAYEDCVRYVSSLATPLSEETP</sequence>
<dbReference type="GO" id="GO:0008830">
    <property type="term" value="F:dTDP-4-dehydrorhamnose 3,5-epimerase activity"/>
    <property type="evidence" value="ECO:0007669"/>
    <property type="project" value="InterPro"/>
</dbReference>
<dbReference type="GO" id="GO:0000271">
    <property type="term" value="P:polysaccharide biosynthetic process"/>
    <property type="evidence" value="ECO:0007669"/>
    <property type="project" value="TreeGrafter"/>
</dbReference>
<feature type="site" description="Participates in a stacking interaction with the thymidine ring of dTDP-4-oxo-6-deoxyglucose" evidence="4">
    <location>
        <position position="136"/>
    </location>
</feature>
<organism evidence="5">
    <name type="scientific">Streptomyces aizunensis</name>
    <dbReference type="NCBI Taxonomy" id="255848"/>
    <lineage>
        <taxon>Bacteria</taxon>
        <taxon>Bacillati</taxon>
        <taxon>Actinomycetota</taxon>
        <taxon>Actinomycetes</taxon>
        <taxon>Kitasatosporales</taxon>
        <taxon>Streptomycetaceae</taxon>
        <taxon>Streptomyces</taxon>
    </lineage>
</organism>
<dbReference type="InterPro" id="IPR014710">
    <property type="entry name" value="RmlC-like_jellyroll"/>
</dbReference>
<dbReference type="InterPro" id="IPR000888">
    <property type="entry name" value="RmlC-like"/>
</dbReference>
<dbReference type="GO" id="GO:0019305">
    <property type="term" value="P:dTDP-rhamnose biosynthetic process"/>
    <property type="evidence" value="ECO:0007669"/>
    <property type="project" value="TreeGrafter"/>
</dbReference>
<evidence type="ECO:0000256" key="1">
    <source>
        <dbReference type="ARBA" id="ARBA00010154"/>
    </source>
</evidence>
<proteinExistence type="inferred from homology"/>
<protein>
    <submittedName>
        <fullName evidence="5">Sugar epimerase</fullName>
    </submittedName>
</protein>
<feature type="active site" description="Proton donor" evidence="3">
    <location>
        <position position="130"/>
    </location>
</feature>
<evidence type="ECO:0000256" key="3">
    <source>
        <dbReference type="PIRSR" id="PIRSR600888-1"/>
    </source>
</evidence>
<dbReference type="AlphaFoldDB" id="Q52V56"/>
<evidence type="ECO:0000256" key="2">
    <source>
        <dbReference type="ARBA" id="ARBA00023235"/>
    </source>
</evidence>